<organism evidence="3 4">
    <name type="scientific">Rhizoctonia solani</name>
    <dbReference type="NCBI Taxonomy" id="456999"/>
    <lineage>
        <taxon>Eukaryota</taxon>
        <taxon>Fungi</taxon>
        <taxon>Dikarya</taxon>
        <taxon>Basidiomycota</taxon>
        <taxon>Agaricomycotina</taxon>
        <taxon>Agaricomycetes</taxon>
        <taxon>Cantharellales</taxon>
        <taxon>Ceratobasidiaceae</taxon>
        <taxon>Rhizoctonia</taxon>
    </lineage>
</organism>
<protein>
    <recommendedName>
        <fullName evidence="2">Nephrocystin 3-like N-terminal domain-containing protein</fullName>
    </recommendedName>
</protein>
<name>A0A8H3ALM7_9AGAM</name>
<evidence type="ECO:0000313" key="3">
    <source>
        <dbReference type="EMBL" id="CAE6432433.1"/>
    </source>
</evidence>
<dbReference type="SUPFAM" id="SSF52540">
    <property type="entry name" value="P-loop containing nucleoside triphosphate hydrolases"/>
    <property type="match status" value="1"/>
</dbReference>
<reference evidence="3" key="1">
    <citation type="submission" date="2021-01" db="EMBL/GenBank/DDBJ databases">
        <authorList>
            <person name="Kaushik A."/>
        </authorList>
    </citation>
    <scope>NUCLEOTIDE SEQUENCE</scope>
    <source>
        <strain evidence="3">AG3-T5</strain>
    </source>
</reference>
<dbReference type="Gene3D" id="3.40.50.300">
    <property type="entry name" value="P-loop containing nucleotide triphosphate hydrolases"/>
    <property type="match status" value="1"/>
</dbReference>
<dbReference type="InterPro" id="IPR027417">
    <property type="entry name" value="P-loop_NTPase"/>
</dbReference>
<feature type="domain" description="Nephrocystin 3-like N-terminal" evidence="2">
    <location>
        <begin position="184"/>
        <end position="342"/>
    </location>
</feature>
<dbReference type="EMBL" id="CAJMWW010000085">
    <property type="protein sequence ID" value="CAE6432433.1"/>
    <property type="molecule type" value="Genomic_DNA"/>
</dbReference>
<dbReference type="Pfam" id="PF24883">
    <property type="entry name" value="NPHP3_N"/>
    <property type="match status" value="1"/>
</dbReference>
<sequence length="469" mass="53253">MTPPPEHSTQTWTQIHRLLDLLDSAESSELGSIREVMGRLVSCIKVCEYVAKEQQEYYALKDEMEETFAKLHSHLSWDISLATTASCKCICRSITSTLEKIERCIELQALLEWQGVSKYYKEIQGHLQQLTLNTDRMIWRTDRPNNRFKIPQGPLVDRTQYDSSTRVLVSEYSLGSTQNFVLDRIHNWIQNPRKKGDTTYWLNGMAGTGKTVVAYWLCEQLKSSCVLAASFFCSRSFPECQDARSIIPSIISQLALFSYPYQCVLARILVEGLHAHSGPLEKQFDTLIAKPLYEIQETLVAPPVVVIDALDECENKEIVCELIQTLLAQPPTLPLMFVLSSRPELEIRDQFSDRGGWSDDGAWISLDDQPMSNIKQDVLKYLQVRLNPLGLPESQLESLAQRAGAWFTYAAALARYIDSGHCGKSRDWQLVPCYITTFSRCVGDGQLQNVSWSPVRASFQLSFLTTDLQ</sequence>
<evidence type="ECO:0000259" key="2">
    <source>
        <dbReference type="Pfam" id="PF24883"/>
    </source>
</evidence>
<comment type="caution">
    <text evidence="3">The sequence shown here is derived from an EMBL/GenBank/DDBJ whole genome shotgun (WGS) entry which is preliminary data.</text>
</comment>
<accession>A0A8H3ALM7</accession>
<proteinExistence type="predicted"/>
<dbReference type="Proteomes" id="UP000663841">
    <property type="component" value="Unassembled WGS sequence"/>
</dbReference>
<evidence type="ECO:0000313" key="4">
    <source>
        <dbReference type="Proteomes" id="UP000663841"/>
    </source>
</evidence>
<gene>
    <name evidence="3" type="ORF">RDB_LOCUS70609</name>
</gene>
<dbReference type="PANTHER" id="PTHR10039">
    <property type="entry name" value="AMELOGENIN"/>
    <property type="match status" value="1"/>
</dbReference>
<evidence type="ECO:0000256" key="1">
    <source>
        <dbReference type="ARBA" id="ARBA00022737"/>
    </source>
</evidence>
<keyword evidence="1" id="KW-0677">Repeat</keyword>
<dbReference type="AlphaFoldDB" id="A0A8H3ALM7"/>
<dbReference type="InterPro" id="IPR056884">
    <property type="entry name" value="NPHP3-like_N"/>
</dbReference>